<dbReference type="GO" id="GO:0005524">
    <property type="term" value="F:ATP binding"/>
    <property type="evidence" value="ECO:0007669"/>
    <property type="project" value="InterPro"/>
</dbReference>
<dbReference type="InterPro" id="IPR050747">
    <property type="entry name" value="Mitochondrial_chaperone_BCS1"/>
</dbReference>
<comment type="similarity">
    <text evidence="1">Belongs to the AAA ATPase family. BCS1 subfamily.</text>
</comment>
<dbReference type="GO" id="GO:0016887">
    <property type="term" value="F:ATP hydrolysis activity"/>
    <property type="evidence" value="ECO:0007669"/>
    <property type="project" value="InterPro"/>
</dbReference>
<dbReference type="InterPro" id="IPR003959">
    <property type="entry name" value="ATPase_AAA_core"/>
</dbReference>
<reference evidence="3" key="1">
    <citation type="journal article" date="2020" name="Nature">
        <title>Giant virus diversity and host interactions through global metagenomics.</title>
        <authorList>
            <person name="Schulz F."/>
            <person name="Roux S."/>
            <person name="Paez-Espino D."/>
            <person name="Jungbluth S."/>
            <person name="Walsh D.A."/>
            <person name="Denef V.J."/>
            <person name="McMahon K.D."/>
            <person name="Konstantinidis K.T."/>
            <person name="Eloe-Fadrosh E.A."/>
            <person name="Kyrpides N.C."/>
            <person name="Woyke T."/>
        </authorList>
    </citation>
    <scope>NUCLEOTIDE SEQUENCE</scope>
    <source>
        <strain evidence="3">GVMAG-M-3300021963-12</strain>
    </source>
</reference>
<feature type="domain" description="AAA+ ATPase" evidence="2">
    <location>
        <begin position="250"/>
        <end position="414"/>
    </location>
</feature>
<name>A0A6C0CR50_9ZZZZ</name>
<organism evidence="3">
    <name type="scientific">viral metagenome</name>
    <dbReference type="NCBI Taxonomy" id="1070528"/>
    <lineage>
        <taxon>unclassified sequences</taxon>
        <taxon>metagenomes</taxon>
        <taxon>organismal metagenomes</taxon>
    </lineage>
</organism>
<evidence type="ECO:0000313" key="3">
    <source>
        <dbReference type="EMBL" id="QHT07346.1"/>
    </source>
</evidence>
<dbReference type="AlphaFoldDB" id="A0A6C0CR50"/>
<dbReference type="EMBL" id="MN739481">
    <property type="protein sequence ID" value="QHT07346.1"/>
    <property type="molecule type" value="Genomic_DNA"/>
</dbReference>
<evidence type="ECO:0000259" key="2">
    <source>
        <dbReference type="SMART" id="SM00382"/>
    </source>
</evidence>
<dbReference type="Pfam" id="PF00004">
    <property type="entry name" value="AAA"/>
    <property type="match status" value="1"/>
</dbReference>
<proteinExistence type="inferred from homology"/>
<sequence length="479" mass="55987">MNQQMVDLLKTQMVLGSGGGVKSFVMVTLFEQLLQTFPKWSEFLLSKCRRKPQNVENPPPPNKEIRAEILFERSKEEKKSTPTFFQNRMDAVIHSVSKIPSIRHLLSITHHDYLPHEFEPLKIDIDLYFQLLTIKYSDGSIEGLKFKIFCYEHESIFLQSFVENCTTDYERHMQNKLGTNKFFFNMMVQTKSKSGIQNPLPTSYIMFTKHKFTTSRTFDNVFFEQRKNVREHTEFFLKRKDWYDAKGIPHTLGFMFHGPPGCGKTSTIKAIANVGKRHIINIHLSEIKSKEQLTHLFFNDEINVYDNGKTERYTIPVSERMYVIEDIDAMGDVVLRRELKKPEVKKEIKMDEFGNIKEEETNPIDLSFLLNILDGTLESSGRIIAISTNFPERIDSALIRPGRIDMIINFKKCSLEVLREMVQSFYSDDQIQIYDESLNGKWSPAEVNQILFRNFKNVEMALKELFDLQPNDLYGFKMN</sequence>
<dbReference type="SUPFAM" id="SSF52540">
    <property type="entry name" value="P-loop containing nucleoside triphosphate hydrolases"/>
    <property type="match status" value="1"/>
</dbReference>
<protein>
    <recommendedName>
        <fullName evidence="2">AAA+ ATPase domain-containing protein</fullName>
    </recommendedName>
</protein>
<dbReference type="InterPro" id="IPR027417">
    <property type="entry name" value="P-loop_NTPase"/>
</dbReference>
<evidence type="ECO:0000256" key="1">
    <source>
        <dbReference type="ARBA" id="ARBA00007448"/>
    </source>
</evidence>
<dbReference type="SMART" id="SM00382">
    <property type="entry name" value="AAA"/>
    <property type="match status" value="1"/>
</dbReference>
<dbReference type="Gene3D" id="3.40.50.300">
    <property type="entry name" value="P-loop containing nucleotide triphosphate hydrolases"/>
    <property type="match status" value="1"/>
</dbReference>
<dbReference type="InterPro" id="IPR003593">
    <property type="entry name" value="AAA+_ATPase"/>
</dbReference>
<dbReference type="PANTHER" id="PTHR23070">
    <property type="entry name" value="BCS1 AAA-TYPE ATPASE"/>
    <property type="match status" value="1"/>
</dbReference>
<accession>A0A6C0CR50</accession>